<dbReference type="EMBL" id="BSDZ01000080">
    <property type="protein sequence ID" value="GLI68783.1"/>
    <property type="molecule type" value="Genomic_DNA"/>
</dbReference>
<sequence>MASMRLSPMKGISAAQEISQLRSHVLSLSRELEVVTQRCPSLGRLVSETAAAVDAEDLLLTDEEVQEAALRALWLGHYWGLASTLGIMPEVSTAQAERWQAVSPSVEVLHTAAADIARRVRDLTQGVISGQASVLFPNVIDHNRNYARQPIACVADIVECERAWRRVDALGIVASCRTSLALTAQESVFRGDFQAVEMLDSFDDPTALTPEPVTLPLAAELEVRFCVSWLTYIWGRAALAGIITQVSQEQAEQWASRLRKPATLQDFADIQQSFQELEINGIEELLWKER</sequence>
<dbReference type="PANTHER" id="PTHR31762">
    <property type="entry name" value="FAS-BINDING FACTOR-LIKE PROTEIN"/>
    <property type="match status" value="1"/>
</dbReference>
<organism evidence="1 2">
    <name type="scientific">Volvox africanus</name>
    <dbReference type="NCBI Taxonomy" id="51714"/>
    <lineage>
        <taxon>Eukaryota</taxon>
        <taxon>Viridiplantae</taxon>
        <taxon>Chlorophyta</taxon>
        <taxon>core chlorophytes</taxon>
        <taxon>Chlorophyceae</taxon>
        <taxon>CS clade</taxon>
        <taxon>Chlamydomonadales</taxon>
        <taxon>Volvocaceae</taxon>
        <taxon>Volvox</taxon>
    </lineage>
</organism>
<evidence type="ECO:0000313" key="1">
    <source>
        <dbReference type="EMBL" id="GLI68783.1"/>
    </source>
</evidence>
<dbReference type="PANTHER" id="PTHR31762:SF10">
    <property type="entry name" value="FAS-BINDING FACTOR-LIKE PROTEIN"/>
    <property type="match status" value="1"/>
</dbReference>
<dbReference type="Proteomes" id="UP001165090">
    <property type="component" value="Unassembled WGS sequence"/>
</dbReference>
<protein>
    <submittedName>
        <fullName evidence="1">Uncharacterized protein</fullName>
    </submittedName>
</protein>
<gene>
    <name evidence="1" type="ORF">VaNZ11_013276</name>
</gene>
<accession>A0ABQ5SH51</accession>
<name>A0ABQ5SH51_9CHLO</name>
<comment type="caution">
    <text evidence="1">The sequence shown here is derived from an EMBL/GenBank/DDBJ whole genome shotgun (WGS) entry which is preliminary data.</text>
</comment>
<dbReference type="InterPro" id="IPR040321">
    <property type="entry name" value="SCD2-like"/>
</dbReference>
<proteinExistence type="predicted"/>
<reference evidence="1 2" key="1">
    <citation type="journal article" date="2023" name="IScience">
        <title>Expanded male sex-determining region conserved during the evolution of homothallism in the green alga Volvox.</title>
        <authorList>
            <person name="Yamamoto K."/>
            <person name="Matsuzaki R."/>
            <person name="Mahakham W."/>
            <person name="Heman W."/>
            <person name="Sekimoto H."/>
            <person name="Kawachi M."/>
            <person name="Minakuchi Y."/>
            <person name="Toyoda A."/>
            <person name="Nozaki H."/>
        </authorList>
    </citation>
    <scope>NUCLEOTIDE SEQUENCE [LARGE SCALE GENOMIC DNA]</scope>
    <source>
        <strain evidence="1 2">NIES-4468</strain>
    </source>
</reference>
<keyword evidence="2" id="KW-1185">Reference proteome</keyword>
<evidence type="ECO:0000313" key="2">
    <source>
        <dbReference type="Proteomes" id="UP001165090"/>
    </source>
</evidence>